<dbReference type="AlphaFoldDB" id="S4YR45"/>
<organism evidence="4 5">
    <name type="scientific">Serratia plymuthica S13</name>
    <dbReference type="NCBI Taxonomy" id="1348660"/>
    <lineage>
        <taxon>Bacteria</taxon>
        <taxon>Pseudomonadati</taxon>
        <taxon>Pseudomonadota</taxon>
        <taxon>Gammaproteobacteria</taxon>
        <taxon>Enterobacterales</taxon>
        <taxon>Yersiniaceae</taxon>
        <taxon>Serratia</taxon>
    </lineage>
</organism>
<gene>
    <name evidence="4" type="ORF">M621_02430</name>
</gene>
<dbReference type="eggNOG" id="COG0318">
    <property type="taxonomic scope" value="Bacteria"/>
</dbReference>
<reference evidence="4 5" key="1">
    <citation type="journal article" date="2013" name="Genome Announc.">
        <title>Genome Sequence of Serratia plymuthica Strain S13, an Endophyte with Germination- and Plant-Growth-Promoting Activity from the Flower of Styrian Oil Pumpkin.</title>
        <authorList>
            <person name="Muller H."/>
            <person name="Furnkranz M."/>
            <person name="Grube M."/>
            <person name="Berg G."/>
        </authorList>
    </citation>
    <scope>NUCLEOTIDE SEQUENCE [LARGE SCALE GENOMIC DNA]</scope>
    <source>
        <strain evidence="4">S13</strain>
    </source>
</reference>
<comment type="similarity">
    <text evidence="1">Belongs to the ATP-dependent AMP-binding enzyme family.</text>
</comment>
<dbReference type="PROSITE" id="PS00455">
    <property type="entry name" value="AMP_BINDING"/>
    <property type="match status" value="1"/>
</dbReference>
<dbReference type="CDD" id="cd05931">
    <property type="entry name" value="FAAL"/>
    <property type="match status" value="1"/>
</dbReference>
<evidence type="ECO:0000256" key="1">
    <source>
        <dbReference type="ARBA" id="ARBA00006432"/>
    </source>
</evidence>
<proteinExistence type="inferred from homology"/>
<dbReference type="SUPFAM" id="SSF56801">
    <property type="entry name" value="Acetyl-CoA synthetase-like"/>
    <property type="match status" value="1"/>
</dbReference>
<dbReference type="FunFam" id="3.40.50.12780:FF:000013">
    <property type="entry name" value="Long-chain-fatty-acid--AMP ligase FadD32"/>
    <property type="match status" value="1"/>
</dbReference>
<dbReference type="InterPro" id="IPR020845">
    <property type="entry name" value="AMP-binding_CS"/>
</dbReference>
<dbReference type="GO" id="GO:0008610">
    <property type="term" value="P:lipid biosynthetic process"/>
    <property type="evidence" value="ECO:0007669"/>
    <property type="project" value="InterPro"/>
</dbReference>
<dbReference type="InterPro" id="IPR000873">
    <property type="entry name" value="AMP-dep_synth/lig_dom"/>
</dbReference>
<dbReference type="KEGG" id="sry:M621_02430"/>
<feature type="domain" description="AMP-dependent synthetase/ligase" evidence="3">
    <location>
        <begin position="16"/>
        <end position="403"/>
    </location>
</feature>
<evidence type="ECO:0000313" key="5">
    <source>
        <dbReference type="Proteomes" id="UP000014900"/>
    </source>
</evidence>
<dbReference type="PANTHER" id="PTHR22754:SF32">
    <property type="entry name" value="DISCO-INTERACTING PROTEIN 2"/>
    <property type="match status" value="1"/>
</dbReference>
<dbReference type="InterPro" id="IPR040097">
    <property type="entry name" value="FAAL/FAAC"/>
</dbReference>
<keyword evidence="2" id="KW-0436">Ligase</keyword>
<protein>
    <submittedName>
        <fullName evidence="4">AMP-dependent synthetase</fullName>
    </submittedName>
</protein>
<dbReference type="Pfam" id="PF00501">
    <property type="entry name" value="AMP-binding"/>
    <property type="match status" value="1"/>
</dbReference>
<dbReference type="EMBL" id="CP006566">
    <property type="protein sequence ID" value="AGP46750.1"/>
    <property type="molecule type" value="Genomic_DNA"/>
</dbReference>
<dbReference type="RefSeq" id="WP_020438392.1">
    <property type="nucleotide sequence ID" value="NC_021659.1"/>
</dbReference>
<dbReference type="InterPro" id="IPR042099">
    <property type="entry name" value="ANL_N_sf"/>
</dbReference>
<dbReference type="GO" id="GO:0071766">
    <property type="term" value="P:Actinobacterium-type cell wall biogenesis"/>
    <property type="evidence" value="ECO:0007669"/>
    <property type="project" value="UniProtKB-ARBA"/>
</dbReference>
<dbReference type="Proteomes" id="UP000014900">
    <property type="component" value="Chromosome"/>
</dbReference>
<evidence type="ECO:0000313" key="4">
    <source>
        <dbReference type="EMBL" id="AGP46750.1"/>
    </source>
</evidence>
<dbReference type="Gene3D" id="3.40.50.12780">
    <property type="entry name" value="N-terminal domain of ligase-like"/>
    <property type="match status" value="1"/>
</dbReference>
<dbReference type="GO" id="GO:0016874">
    <property type="term" value="F:ligase activity"/>
    <property type="evidence" value="ECO:0007669"/>
    <property type="project" value="UniProtKB-KW"/>
</dbReference>
<dbReference type="Gene3D" id="3.30.300.30">
    <property type="match status" value="1"/>
</dbReference>
<dbReference type="PATRIC" id="fig|1348660.3.peg.459"/>
<evidence type="ECO:0000259" key="3">
    <source>
        <dbReference type="Pfam" id="PF00501"/>
    </source>
</evidence>
<name>S4YR45_SERPL</name>
<dbReference type="InterPro" id="IPR045851">
    <property type="entry name" value="AMP-bd_C_sf"/>
</dbReference>
<dbReference type="HOGENOM" id="CLU_000022_23_7_6"/>
<evidence type="ECO:0000256" key="2">
    <source>
        <dbReference type="ARBA" id="ARBA00022598"/>
    </source>
</evidence>
<accession>S4YR45</accession>
<dbReference type="PANTHER" id="PTHR22754">
    <property type="entry name" value="DISCO-INTERACTING PROTEIN 2 DIP2 -RELATED"/>
    <property type="match status" value="1"/>
</dbReference>
<sequence length="584" mass="64600">MMLNPPRFPTLQAAVDHHAAVTPEALALMMVNHPHHDEKNRQVNYRQLRHSALHLAAELRATYAPNSRILLPSSVSEYFAIGFLACMYARMIAVPAPLPTQYQHQRQRLTNIMHDAGIVALLYAPGDEGAIRDWLEQAAIACDQLPIAVQNEAPAFKSDASEVNPDDLALLQYTSGSTGNPKGVMLTHANLVHNVNSFQQTLGYADDTRFGGWIPQYHDMGLMAQLLPALFLGSSCYMMTPTQFLKRPLHWLQMIERFSINHTCAPNFAFELCCRRIAAEQRPTLNLSSLRYLINGSEPVQASTIQAFIDGFAAAGFNPSAMQPCYGMAECTVFISGSTPRPPQIISLPDSQQAGGPQKLSVSCGCARHYDLRIIDPTTCQPLAEGELGEIWLQGGSVAKGYWNNPQATRDTFAAYTACGQGPYLRTGDVGFLQQGEIHVTARIKEVIITHGKNLYPQDIEHDLRRHFDVLAGRYGAVFGVALDTEQEALVVCHELPGSFDDHELEQLSADIQGWVQREWGAPLAGVILVPPGEVSRTTSGKIQRTAMKQRFLSQTLRTRHQWLAAAVRERIAGQDESRVERAE</sequence>